<evidence type="ECO:0000313" key="3">
    <source>
        <dbReference type="Proteomes" id="UP001549031"/>
    </source>
</evidence>
<feature type="transmembrane region" description="Helical" evidence="1">
    <location>
        <begin position="288"/>
        <end position="315"/>
    </location>
</feature>
<dbReference type="PIRSF" id="PIRSF038991">
    <property type="entry name" value="Protein_AbrB"/>
    <property type="match status" value="1"/>
</dbReference>
<feature type="transmembrane region" description="Helical" evidence="1">
    <location>
        <begin position="261"/>
        <end position="282"/>
    </location>
</feature>
<accession>A0ABV2HBM1</accession>
<name>A0ABV2HBM1_9HYPH</name>
<dbReference type="PANTHER" id="PTHR38457:SF1">
    <property type="entry name" value="REGULATOR ABRB-RELATED"/>
    <property type="match status" value="1"/>
</dbReference>
<dbReference type="PANTHER" id="PTHR38457">
    <property type="entry name" value="REGULATOR ABRB-RELATED"/>
    <property type="match status" value="1"/>
</dbReference>
<keyword evidence="1" id="KW-1133">Transmembrane helix</keyword>
<gene>
    <name evidence="2" type="ORF">ABID21_004088</name>
</gene>
<feature type="transmembrane region" description="Helical" evidence="1">
    <location>
        <begin position="230"/>
        <end position="254"/>
    </location>
</feature>
<feature type="transmembrane region" description="Helical" evidence="1">
    <location>
        <begin position="352"/>
        <end position="371"/>
    </location>
</feature>
<dbReference type="RefSeq" id="WP_247245599.1">
    <property type="nucleotide sequence ID" value="NZ_JALJRA010000017.1"/>
</dbReference>
<dbReference type="Proteomes" id="UP001549031">
    <property type="component" value="Unassembled WGS sequence"/>
</dbReference>
<sequence length="377" mass="39524">MNPEVSFLLLAVHPVVYARIHMTHKSAIFPPRLWLRRLFTLGLALIGTGVFWSLCLPLPFLFGPMCACLVGALLGVPMKGVKPVSDAARTVLGVAVGASLTPAVIDQIPQMLGSVAFIPLYIALIGVVGVPYFHKICGFDLPTSYFAAMPGGLQDMVLLGQEAGGNVRVLSLIHATRVLIIVSLVPPILLYLFDRPLSHPIGVPAADLPLRELAFMGLAGLGGWKLAERVGLFGAAILGPMIATAVLSLTGIIAHRPPAEAILVAQFFIGAGIGVGYVGVTLLELRKIVLSGVVFVVILAFLAAGVTEAVVYLGIANPVEGFLAFAPGGQAEMTVLAIVAGADLGFVVVHHLLRITLVILGAPIFAAVLGLREKRVN</sequence>
<feature type="transmembrane region" description="Helical" evidence="1">
    <location>
        <begin position="175"/>
        <end position="193"/>
    </location>
</feature>
<dbReference type="Pfam" id="PF05145">
    <property type="entry name" value="AbrB"/>
    <property type="match status" value="1"/>
</dbReference>
<feature type="transmembrane region" description="Helical" evidence="1">
    <location>
        <begin position="58"/>
        <end position="76"/>
    </location>
</feature>
<proteinExistence type="predicted"/>
<organism evidence="2 3">
    <name type="scientific">Pseudorhizobium tarimense</name>
    <dbReference type="NCBI Taxonomy" id="1079109"/>
    <lineage>
        <taxon>Bacteria</taxon>
        <taxon>Pseudomonadati</taxon>
        <taxon>Pseudomonadota</taxon>
        <taxon>Alphaproteobacteria</taxon>
        <taxon>Hyphomicrobiales</taxon>
        <taxon>Rhizobiaceae</taxon>
        <taxon>Rhizobium/Agrobacterium group</taxon>
        <taxon>Pseudorhizobium</taxon>
    </lineage>
</organism>
<feature type="transmembrane region" description="Helical" evidence="1">
    <location>
        <begin position="111"/>
        <end position="133"/>
    </location>
</feature>
<evidence type="ECO:0000256" key="1">
    <source>
        <dbReference type="SAM" id="Phobius"/>
    </source>
</evidence>
<comment type="caution">
    <text evidence="2">The sequence shown here is derived from an EMBL/GenBank/DDBJ whole genome shotgun (WGS) entry which is preliminary data.</text>
</comment>
<dbReference type="InterPro" id="IPR007820">
    <property type="entry name" value="AbrB_fam"/>
</dbReference>
<protein>
    <submittedName>
        <fullName evidence="2">Membrane AbrB-like protein</fullName>
    </submittedName>
</protein>
<feature type="transmembrane region" description="Helical" evidence="1">
    <location>
        <begin position="34"/>
        <end position="52"/>
    </location>
</feature>
<evidence type="ECO:0000313" key="2">
    <source>
        <dbReference type="EMBL" id="MET3587956.1"/>
    </source>
</evidence>
<keyword evidence="1" id="KW-0812">Transmembrane</keyword>
<reference evidence="2 3" key="1">
    <citation type="submission" date="2024-06" db="EMBL/GenBank/DDBJ databases">
        <title>Genomic Encyclopedia of Type Strains, Phase IV (KMG-IV): sequencing the most valuable type-strain genomes for metagenomic binning, comparative biology and taxonomic classification.</title>
        <authorList>
            <person name="Goeker M."/>
        </authorList>
    </citation>
    <scope>NUCLEOTIDE SEQUENCE [LARGE SCALE GENOMIC DNA]</scope>
    <source>
        <strain evidence="2 3">DSM 105042</strain>
    </source>
</reference>
<keyword evidence="1" id="KW-0472">Membrane</keyword>
<keyword evidence="3" id="KW-1185">Reference proteome</keyword>
<feature type="transmembrane region" description="Helical" evidence="1">
    <location>
        <begin position="322"/>
        <end position="340"/>
    </location>
</feature>
<dbReference type="EMBL" id="JBEPLJ010000017">
    <property type="protein sequence ID" value="MET3587956.1"/>
    <property type="molecule type" value="Genomic_DNA"/>
</dbReference>